<dbReference type="GO" id="GO:0050918">
    <property type="term" value="P:positive chemotaxis"/>
    <property type="evidence" value="ECO:0007669"/>
    <property type="project" value="TreeGrafter"/>
</dbReference>
<dbReference type="PANTHER" id="PTHR30034">
    <property type="entry name" value="FLAGELLAR MOTOR SWITCH PROTEIN FLIM"/>
    <property type="match status" value="1"/>
</dbReference>
<evidence type="ECO:0000313" key="13">
    <source>
        <dbReference type="Proteomes" id="UP000242415"/>
    </source>
</evidence>
<sequence>MNYGGLPAWFPHTAIGHADGYAVTKSPSAVSTTRTRGAMTRRAGAGGPQPYDFRRPIKLSREHVRTLQIAFETYARSGSTLLTTRLRTVSNMNLLAIEQLTYEEYVASLNNPTVIAAVTLEPLPGSILFELSLSTAMAAIDHMLGGPGGPQPERPLTDIELPLLRGLMDRLLDELQYAFEQLVEIQPKIGAIEYNPQFVRSHSPGDAVVVASFELKVGQEECVASICLPFASILPVLEAEGGEAVLSEKEQTARRSARRNLTEGLSAAPLDVAVRFQPVRMRTDDIVRLRPGDVVPLGHAVSRPLAVTVNDTVFAHAVPGNQGSRLACLIVPSSTEENHA</sequence>
<evidence type="ECO:0000313" key="12">
    <source>
        <dbReference type="EMBL" id="SDY81480.1"/>
    </source>
</evidence>
<comment type="subcellular location">
    <subcellularLocation>
        <location evidence="1">Bacterial flagellum basal body</location>
    </subcellularLocation>
    <subcellularLocation>
        <location evidence="2">Cell membrane</location>
        <topology evidence="2">Peripheral membrane protein</topology>
    </subcellularLocation>
</comment>
<evidence type="ECO:0000256" key="3">
    <source>
        <dbReference type="ARBA" id="ARBA00011049"/>
    </source>
</evidence>
<gene>
    <name evidence="12" type="ORF">SAMN05444365_103569</name>
</gene>
<proteinExistence type="inferred from homology"/>
<dbReference type="GO" id="GO:0009425">
    <property type="term" value="C:bacterial-type flagellum basal body"/>
    <property type="evidence" value="ECO:0007669"/>
    <property type="project" value="UniProtKB-SubCell"/>
</dbReference>
<evidence type="ECO:0000256" key="4">
    <source>
        <dbReference type="ARBA" id="ARBA00021898"/>
    </source>
</evidence>
<dbReference type="CDD" id="cd17908">
    <property type="entry name" value="FliM"/>
    <property type="match status" value="1"/>
</dbReference>
<keyword evidence="5" id="KW-1003">Cell membrane</keyword>
<evidence type="ECO:0000256" key="5">
    <source>
        <dbReference type="ARBA" id="ARBA00022475"/>
    </source>
</evidence>
<dbReference type="Gene3D" id="2.30.330.10">
    <property type="entry name" value="SpoA-like"/>
    <property type="match status" value="1"/>
</dbReference>
<evidence type="ECO:0000256" key="10">
    <source>
        <dbReference type="SAM" id="MobiDB-lite"/>
    </source>
</evidence>
<dbReference type="SUPFAM" id="SSF101801">
    <property type="entry name" value="Surface presentation of antigens (SPOA)"/>
    <property type="match status" value="1"/>
</dbReference>
<keyword evidence="12" id="KW-0282">Flagellum</keyword>
<keyword evidence="12" id="KW-0966">Cell projection</keyword>
<feature type="domain" description="Flagellar motor switch protein FliN-like C-terminal" evidence="11">
    <location>
        <begin position="265"/>
        <end position="330"/>
    </location>
</feature>
<evidence type="ECO:0000256" key="6">
    <source>
        <dbReference type="ARBA" id="ARBA00022500"/>
    </source>
</evidence>
<dbReference type="InterPro" id="IPR001543">
    <property type="entry name" value="FliN-like_C"/>
</dbReference>
<evidence type="ECO:0000256" key="2">
    <source>
        <dbReference type="ARBA" id="ARBA00004202"/>
    </source>
</evidence>
<dbReference type="PRINTS" id="PR00955">
    <property type="entry name" value="FLGMOTORFLIM"/>
</dbReference>
<dbReference type="EMBL" id="FNPH01000003">
    <property type="protein sequence ID" value="SDY81480.1"/>
    <property type="molecule type" value="Genomic_DNA"/>
</dbReference>
<dbReference type="Gene3D" id="3.40.1550.10">
    <property type="entry name" value="CheC-like"/>
    <property type="match status" value="1"/>
</dbReference>
<keyword evidence="8" id="KW-0472">Membrane</keyword>
<dbReference type="GO" id="GO:0005886">
    <property type="term" value="C:plasma membrane"/>
    <property type="evidence" value="ECO:0007669"/>
    <property type="project" value="UniProtKB-SubCell"/>
</dbReference>
<evidence type="ECO:0000256" key="7">
    <source>
        <dbReference type="ARBA" id="ARBA00022779"/>
    </source>
</evidence>
<protein>
    <recommendedName>
        <fullName evidence="4">Flagellar motor switch protein FliM</fullName>
    </recommendedName>
</protein>
<dbReference type="InterPro" id="IPR001689">
    <property type="entry name" value="Flag_FliM"/>
</dbReference>
<dbReference type="InterPro" id="IPR028976">
    <property type="entry name" value="CheC-like_sf"/>
</dbReference>
<feature type="compositionally biased region" description="Low complexity" evidence="10">
    <location>
        <begin position="32"/>
        <end position="43"/>
    </location>
</feature>
<dbReference type="GO" id="GO:0003774">
    <property type="term" value="F:cytoskeletal motor activity"/>
    <property type="evidence" value="ECO:0007669"/>
    <property type="project" value="InterPro"/>
</dbReference>
<dbReference type="STRING" id="405436.SAMN05444365_103569"/>
<organism evidence="12 13">
    <name type="scientific">Micromonospora pattaloongensis</name>
    <dbReference type="NCBI Taxonomy" id="405436"/>
    <lineage>
        <taxon>Bacteria</taxon>
        <taxon>Bacillati</taxon>
        <taxon>Actinomycetota</taxon>
        <taxon>Actinomycetes</taxon>
        <taxon>Micromonosporales</taxon>
        <taxon>Micromonosporaceae</taxon>
        <taxon>Micromonospora</taxon>
    </lineage>
</organism>
<keyword evidence="13" id="KW-1185">Reference proteome</keyword>
<dbReference type="InterPro" id="IPR036429">
    <property type="entry name" value="SpoA-like_sf"/>
</dbReference>
<accession>A0A1H3MYB6</accession>
<keyword evidence="12" id="KW-0969">Cilium</keyword>
<dbReference type="Pfam" id="PF02154">
    <property type="entry name" value="FliM"/>
    <property type="match status" value="1"/>
</dbReference>
<dbReference type="AlphaFoldDB" id="A0A1H3MYB6"/>
<dbReference type="PANTHER" id="PTHR30034:SF6">
    <property type="entry name" value="YOP PROTEINS TRANSLOCATION PROTEIN Q"/>
    <property type="match status" value="1"/>
</dbReference>
<feature type="region of interest" description="Disordered" evidence="10">
    <location>
        <begin position="26"/>
        <end position="54"/>
    </location>
</feature>
<dbReference type="PIRSF" id="PIRSF002888">
    <property type="entry name" value="FliM"/>
    <property type="match status" value="1"/>
</dbReference>
<keyword evidence="6" id="KW-0145">Chemotaxis</keyword>
<dbReference type="GO" id="GO:0071978">
    <property type="term" value="P:bacterial-type flagellum-dependent swarming motility"/>
    <property type="evidence" value="ECO:0007669"/>
    <property type="project" value="TreeGrafter"/>
</dbReference>
<evidence type="ECO:0000259" key="11">
    <source>
        <dbReference type="Pfam" id="PF01052"/>
    </source>
</evidence>
<name>A0A1H3MYB6_9ACTN</name>
<keyword evidence="7" id="KW-0283">Flagellar rotation</keyword>
<dbReference type="SUPFAM" id="SSF103039">
    <property type="entry name" value="CheC-like"/>
    <property type="match status" value="1"/>
</dbReference>
<reference evidence="13" key="1">
    <citation type="submission" date="2016-10" db="EMBL/GenBank/DDBJ databases">
        <authorList>
            <person name="Varghese N."/>
            <person name="Submissions S."/>
        </authorList>
    </citation>
    <scope>NUCLEOTIDE SEQUENCE [LARGE SCALE GENOMIC DNA]</scope>
    <source>
        <strain evidence="13">DSM 45245</strain>
    </source>
</reference>
<comment type="similarity">
    <text evidence="3">Belongs to the FliM family.</text>
</comment>
<dbReference type="Pfam" id="PF01052">
    <property type="entry name" value="FliMN_C"/>
    <property type="match status" value="1"/>
</dbReference>
<evidence type="ECO:0000256" key="9">
    <source>
        <dbReference type="ARBA" id="ARBA00023143"/>
    </source>
</evidence>
<evidence type="ECO:0000256" key="8">
    <source>
        <dbReference type="ARBA" id="ARBA00023136"/>
    </source>
</evidence>
<keyword evidence="9" id="KW-0975">Bacterial flagellum</keyword>
<dbReference type="Proteomes" id="UP000242415">
    <property type="component" value="Unassembled WGS sequence"/>
</dbReference>
<evidence type="ECO:0000256" key="1">
    <source>
        <dbReference type="ARBA" id="ARBA00004117"/>
    </source>
</evidence>